<feature type="non-terminal residue" evidence="4">
    <location>
        <position position="234"/>
    </location>
</feature>
<dbReference type="InterPro" id="IPR044731">
    <property type="entry name" value="BDH-like"/>
</dbReference>
<comment type="caution">
    <text evidence="4">The sequence shown here is derived from an EMBL/GenBank/DDBJ whole genome shotgun (WGS) entry which is preliminary data.</text>
</comment>
<dbReference type="GO" id="GO:0008106">
    <property type="term" value="F:alcohol dehydrogenase (NADP+) activity"/>
    <property type="evidence" value="ECO:0007669"/>
    <property type="project" value="TreeGrafter"/>
</dbReference>
<dbReference type="EC" id="1.1.1.1" evidence="4"/>
<evidence type="ECO:0000313" key="4">
    <source>
        <dbReference type="EMBL" id="EEC97125.1"/>
    </source>
</evidence>
<dbReference type="HOGENOM" id="CLU_103574_0_0_10"/>
<dbReference type="RefSeq" id="WP_008148167.1">
    <property type="nucleotide sequence ID" value="NZ_DS996447.1"/>
</dbReference>
<dbReference type="PANTHER" id="PTHR43633:SF1">
    <property type="entry name" value="ALCOHOL DEHYDROGENASE YQHD"/>
    <property type="match status" value="1"/>
</dbReference>
<dbReference type="STRING" id="537006.PRABACTJOHN_01471"/>
<proteinExistence type="inferred from homology"/>
<dbReference type="InterPro" id="IPR001670">
    <property type="entry name" value="ADH_Fe/GldA"/>
</dbReference>
<gene>
    <name evidence="4" type="ORF">PRABACTJOHN_01471</name>
</gene>
<reference evidence="4 5" key="2">
    <citation type="submission" date="2008-10" db="EMBL/GenBank/DDBJ databases">
        <authorList>
            <person name="Fulton L."/>
            <person name="Clifton S."/>
            <person name="Fulton B."/>
            <person name="Xu J."/>
            <person name="Minx P."/>
            <person name="Pepin K.H."/>
            <person name="Johnson M."/>
            <person name="Bhonagiri V."/>
            <person name="Nash W.E."/>
            <person name="Mardis E.R."/>
            <person name="Wilson R.K."/>
        </authorList>
    </citation>
    <scope>NUCLEOTIDE SEQUENCE [LARGE SCALE GENOMIC DNA]</scope>
    <source>
        <strain evidence="4 5">DSM 18315</strain>
    </source>
</reference>
<dbReference type="GO" id="GO:1990362">
    <property type="term" value="F:butanol dehydrogenase (NAD+) activity"/>
    <property type="evidence" value="ECO:0007669"/>
    <property type="project" value="InterPro"/>
</dbReference>
<dbReference type="AlphaFoldDB" id="B7B8W9"/>
<sequence length="234" mass="25507">MENFEYHTPTRLIFGKGIIDRLPEVMRPIGNKVLLAYGGGSIKRLGLYDKVKELLKDFEIHELGGIEPNPKYNPSVLDGQRICKEKRIDVILSVGGGSVLDCCKAIAAAARYEGDPWDLISYKVKAEDALPIVDVMTLAATGSEYDCGGVISRTETNDKIGYVDPLLYPVCSLLDPAYTETVNAKHTAAGVADAINHAMEQFFVNPSNSVADGFCETLIKTLMKFGPVALDHPD</sequence>
<evidence type="ECO:0000313" key="5">
    <source>
        <dbReference type="Proteomes" id="UP000005510"/>
    </source>
</evidence>
<dbReference type="GO" id="GO:1990002">
    <property type="term" value="F:methylglyoxal reductase (NADPH) (acetol producing) activity"/>
    <property type="evidence" value="ECO:0007669"/>
    <property type="project" value="TreeGrafter"/>
</dbReference>
<dbReference type="Gene3D" id="1.20.1090.10">
    <property type="entry name" value="Dehydroquinate synthase-like - alpha domain"/>
    <property type="match status" value="1"/>
</dbReference>
<dbReference type="GO" id="GO:0005829">
    <property type="term" value="C:cytosol"/>
    <property type="evidence" value="ECO:0007669"/>
    <property type="project" value="TreeGrafter"/>
</dbReference>
<dbReference type="GO" id="GO:0046872">
    <property type="term" value="F:metal ion binding"/>
    <property type="evidence" value="ECO:0007669"/>
    <property type="project" value="InterPro"/>
</dbReference>
<dbReference type="CDD" id="cd08187">
    <property type="entry name" value="BDH"/>
    <property type="match status" value="1"/>
</dbReference>
<evidence type="ECO:0000256" key="1">
    <source>
        <dbReference type="ARBA" id="ARBA00007358"/>
    </source>
</evidence>
<keyword evidence="2 4" id="KW-0560">Oxidoreductase</keyword>
<evidence type="ECO:0000259" key="3">
    <source>
        <dbReference type="Pfam" id="PF00465"/>
    </source>
</evidence>
<dbReference type="Gene3D" id="3.40.50.1970">
    <property type="match status" value="1"/>
</dbReference>
<evidence type="ECO:0000256" key="2">
    <source>
        <dbReference type="ARBA" id="ARBA00023002"/>
    </source>
</evidence>
<reference evidence="4 5" key="1">
    <citation type="submission" date="2008-10" db="EMBL/GenBank/DDBJ databases">
        <title>Draft genome sequence of Parabacteroides johnsonii (DSM 18315).</title>
        <authorList>
            <person name="Sudarsanam P."/>
            <person name="Ley R."/>
            <person name="Guruge J."/>
            <person name="Turnbaugh P.J."/>
            <person name="Mahowald M."/>
            <person name="Liep D."/>
            <person name="Gordon J."/>
        </authorList>
    </citation>
    <scope>NUCLEOTIDE SEQUENCE [LARGE SCALE GENOMIC DNA]</scope>
    <source>
        <strain evidence="4 5">DSM 18315</strain>
    </source>
</reference>
<name>B7B8W9_9BACT</name>
<dbReference type="Pfam" id="PF00465">
    <property type="entry name" value="Fe-ADH"/>
    <property type="match status" value="1"/>
</dbReference>
<protein>
    <submittedName>
        <fullName evidence="4">Alcohol dehydrogenase, iron-dependent</fullName>
        <ecNumber evidence="4">1.1.1.1</ecNumber>
    </submittedName>
</protein>
<dbReference type="EMBL" id="ABYH01000135">
    <property type="protein sequence ID" value="EEC97125.1"/>
    <property type="molecule type" value="Genomic_DNA"/>
</dbReference>
<dbReference type="Proteomes" id="UP000005510">
    <property type="component" value="Unassembled WGS sequence"/>
</dbReference>
<feature type="domain" description="Alcohol dehydrogenase iron-type/glycerol dehydrogenase GldA" evidence="3">
    <location>
        <begin position="9"/>
        <end position="176"/>
    </location>
</feature>
<comment type="similarity">
    <text evidence="1">Belongs to the iron-containing alcohol dehydrogenase family.</text>
</comment>
<dbReference type="PANTHER" id="PTHR43633">
    <property type="entry name" value="ALCOHOL DEHYDROGENASE YQHD"/>
    <property type="match status" value="1"/>
</dbReference>
<organism evidence="4 5">
    <name type="scientific">Parabacteroides johnsonii DSM 18315</name>
    <dbReference type="NCBI Taxonomy" id="537006"/>
    <lineage>
        <taxon>Bacteria</taxon>
        <taxon>Pseudomonadati</taxon>
        <taxon>Bacteroidota</taxon>
        <taxon>Bacteroidia</taxon>
        <taxon>Bacteroidales</taxon>
        <taxon>Tannerellaceae</taxon>
        <taxon>Parabacteroides</taxon>
    </lineage>
</organism>
<accession>B7B8W9</accession>
<dbReference type="SUPFAM" id="SSF56796">
    <property type="entry name" value="Dehydroquinate synthase-like"/>
    <property type="match status" value="1"/>
</dbReference>
<dbReference type="FunFam" id="3.40.50.1970:FF:000003">
    <property type="entry name" value="Alcohol dehydrogenase, iron-containing"/>
    <property type="match status" value="1"/>
</dbReference>